<keyword evidence="3" id="KW-1185">Reference proteome</keyword>
<dbReference type="EnsemblMetazoa" id="ENSAATROPT003346">
    <property type="protein sequence ID" value="ENSAATROPP003213"/>
    <property type="gene ID" value="ENSAATROPG002649"/>
</dbReference>
<evidence type="ECO:0000313" key="3">
    <source>
        <dbReference type="Proteomes" id="UP000075880"/>
    </source>
</evidence>
<dbReference type="AlphaFoldDB" id="A0AAG5CXM8"/>
<feature type="compositionally biased region" description="Basic and acidic residues" evidence="1">
    <location>
        <begin position="26"/>
        <end position="40"/>
    </location>
</feature>
<feature type="region of interest" description="Disordered" evidence="1">
    <location>
        <begin position="1"/>
        <end position="40"/>
    </location>
</feature>
<evidence type="ECO:0000313" key="2">
    <source>
        <dbReference type="EnsemblMetazoa" id="ENSAATROPP003213"/>
    </source>
</evidence>
<name>A0AAG5CXM8_ANOAO</name>
<reference evidence="3" key="1">
    <citation type="submission" date="2021-09" db="EMBL/GenBank/DDBJ databases">
        <authorList>
            <consortium name="Infravec"/>
            <person name="Campbell I L."/>
            <person name="Maslen G."/>
            <person name="Yates A."/>
        </authorList>
    </citation>
    <scope>NUCLEOTIDE SEQUENCE [LARGE SCALE GENOMIC DNA]</scope>
    <source>
        <strain evidence="3">Infravec2 EBRE</strain>
    </source>
</reference>
<dbReference type="Proteomes" id="UP000075880">
    <property type="component" value="Unassembled WGS sequence"/>
</dbReference>
<evidence type="ECO:0000256" key="1">
    <source>
        <dbReference type="SAM" id="MobiDB-lite"/>
    </source>
</evidence>
<proteinExistence type="predicted"/>
<organism evidence="2 3">
    <name type="scientific">Anopheles atroparvus</name>
    <name type="common">European mosquito</name>
    <dbReference type="NCBI Taxonomy" id="41427"/>
    <lineage>
        <taxon>Eukaryota</taxon>
        <taxon>Metazoa</taxon>
        <taxon>Ecdysozoa</taxon>
        <taxon>Arthropoda</taxon>
        <taxon>Hexapoda</taxon>
        <taxon>Insecta</taxon>
        <taxon>Pterygota</taxon>
        <taxon>Neoptera</taxon>
        <taxon>Endopterygota</taxon>
        <taxon>Diptera</taxon>
        <taxon>Nematocera</taxon>
        <taxon>Culicoidea</taxon>
        <taxon>Culicidae</taxon>
        <taxon>Anophelinae</taxon>
        <taxon>Anopheles</taxon>
    </lineage>
</organism>
<reference evidence="2" key="2">
    <citation type="submission" date="2024-04" db="UniProtKB">
        <authorList>
            <consortium name="EnsemblMetazoa"/>
        </authorList>
    </citation>
    <scope>IDENTIFICATION</scope>
    <source>
        <strain evidence="2">EBRO</strain>
    </source>
</reference>
<accession>A0AAG5CXM8</accession>
<protein>
    <submittedName>
        <fullName evidence="2">Uncharacterized protein</fullName>
    </submittedName>
</protein>
<sequence>MCKMWLTRTKKKRGRKHNKTTYSSWWEKEHGSEPRDERAQQRREVRILHFFGSSFDRRIPFYRSKGKVKNDSCSSHFSYAPRPEKNMVSSGVSSTKKQKMRIYGYGSIIGRERIWRMAKFQEKYHFRYSLLAYST</sequence>
<feature type="compositionally biased region" description="Basic residues" evidence="1">
    <location>
        <begin position="8"/>
        <end position="19"/>
    </location>
</feature>
<dbReference type="EnsemblMetazoa" id="ENSAATROPT003344">
    <property type="protein sequence ID" value="ENSAATROPP003211"/>
    <property type="gene ID" value="ENSAATROPG002649"/>
</dbReference>